<dbReference type="EMBL" id="VLLE01000002">
    <property type="protein sequence ID" value="TWI85862.1"/>
    <property type="molecule type" value="Genomic_DNA"/>
</dbReference>
<comment type="caution">
    <text evidence="2">The sequence shown here is derived from an EMBL/GenBank/DDBJ whole genome shotgun (WGS) entry which is preliminary data.</text>
</comment>
<feature type="region of interest" description="Disordered" evidence="1">
    <location>
        <begin position="116"/>
        <end position="135"/>
    </location>
</feature>
<organism evidence="2 3">
    <name type="scientific">Lacibacter cauensis</name>
    <dbReference type="NCBI Taxonomy" id="510947"/>
    <lineage>
        <taxon>Bacteria</taxon>
        <taxon>Pseudomonadati</taxon>
        <taxon>Bacteroidota</taxon>
        <taxon>Chitinophagia</taxon>
        <taxon>Chitinophagales</taxon>
        <taxon>Chitinophagaceae</taxon>
        <taxon>Lacibacter</taxon>
    </lineage>
</organism>
<evidence type="ECO:0000313" key="3">
    <source>
        <dbReference type="Proteomes" id="UP000316167"/>
    </source>
</evidence>
<reference evidence="2 3" key="1">
    <citation type="journal article" date="2015" name="Stand. Genomic Sci.">
        <title>Genomic Encyclopedia of Bacterial and Archaeal Type Strains, Phase III: the genomes of soil and plant-associated and newly described type strains.</title>
        <authorList>
            <person name="Whitman W.B."/>
            <person name="Woyke T."/>
            <person name="Klenk H.P."/>
            <person name="Zhou Y."/>
            <person name="Lilburn T.G."/>
            <person name="Beck B.J."/>
            <person name="De Vos P."/>
            <person name="Vandamme P."/>
            <person name="Eisen J.A."/>
            <person name="Garrity G."/>
            <person name="Hugenholtz P."/>
            <person name="Kyrpides N.C."/>
        </authorList>
    </citation>
    <scope>NUCLEOTIDE SEQUENCE [LARGE SCALE GENOMIC DNA]</scope>
    <source>
        <strain evidence="2 3">CGMCC 1.7271</strain>
    </source>
</reference>
<sequence>MNYVRHLNAFFALVRSDQRLTSSHVSLYMALFQYWNFNRFHNPFSIYRDNIMQLSKIGSKNTYHKCIKELHEAKYIFYHPSVNKFHLVRISIIPLDVQPELPSRYKQLDLFGTENDTGSVPKSVPASTDNDTAPVPKSVHIIKPNSTKQKTVCNTHVVLLKGDEVAKEKNARRRVPKSVHVSSKVLSEVEGRNDGNIERSRNMPSLNQVEEFFHLQSYPPDEAKKFFLYNQGKNWMLTDKLKIKDWQALAHKWMLNIKKKPKQENIPEQTSNDIEREVQFLYESFLGGKKIFQHITTQHFEQLNLLLDDQTIEQAKQQRIKDIEGTNQYSIGQIWQAYLTNNPNNPIVQKDLPNVMELAKRIAVIKHFQSQKNQTNEH</sequence>
<name>A0A562SX91_9BACT</name>
<gene>
    <name evidence="2" type="ORF">IQ13_1031</name>
</gene>
<dbReference type="Proteomes" id="UP000316167">
    <property type="component" value="Unassembled WGS sequence"/>
</dbReference>
<accession>A0A562SX91</accession>
<evidence type="ECO:0000256" key="1">
    <source>
        <dbReference type="SAM" id="MobiDB-lite"/>
    </source>
</evidence>
<evidence type="ECO:0000313" key="2">
    <source>
        <dbReference type="EMBL" id="TWI85862.1"/>
    </source>
</evidence>
<feature type="compositionally biased region" description="Polar residues" evidence="1">
    <location>
        <begin position="116"/>
        <end position="131"/>
    </location>
</feature>
<protein>
    <submittedName>
        <fullName evidence="2">Uncharacterized protein</fullName>
    </submittedName>
</protein>
<proteinExistence type="predicted"/>
<keyword evidence="3" id="KW-1185">Reference proteome</keyword>
<dbReference type="AlphaFoldDB" id="A0A562SX91"/>